<dbReference type="EMBL" id="PQIB02000007">
    <property type="protein sequence ID" value="RLN07017.1"/>
    <property type="molecule type" value="Genomic_DNA"/>
</dbReference>
<keyword evidence="3" id="KW-1185">Reference proteome</keyword>
<reference evidence="3" key="1">
    <citation type="journal article" date="2019" name="Nat. Commun.">
        <title>The genome of broomcorn millet.</title>
        <authorList>
            <person name="Zou C."/>
            <person name="Miki D."/>
            <person name="Li D."/>
            <person name="Tang Q."/>
            <person name="Xiao L."/>
            <person name="Rajput S."/>
            <person name="Deng P."/>
            <person name="Jia W."/>
            <person name="Huang R."/>
            <person name="Zhang M."/>
            <person name="Sun Y."/>
            <person name="Hu J."/>
            <person name="Fu X."/>
            <person name="Schnable P.S."/>
            <person name="Li F."/>
            <person name="Zhang H."/>
            <person name="Feng B."/>
            <person name="Zhu X."/>
            <person name="Liu R."/>
            <person name="Schnable J.C."/>
            <person name="Zhu J.-K."/>
            <person name="Zhang H."/>
        </authorList>
    </citation>
    <scope>NUCLEOTIDE SEQUENCE [LARGE SCALE GENOMIC DNA]</scope>
</reference>
<keyword evidence="2" id="KW-0645">Protease</keyword>
<name>A0A3L6RPN9_PANMI</name>
<dbReference type="Proteomes" id="UP000275267">
    <property type="component" value="Unassembled WGS sequence"/>
</dbReference>
<dbReference type="InterPro" id="IPR024571">
    <property type="entry name" value="ERAP1-like_C_dom"/>
</dbReference>
<dbReference type="Gene3D" id="2.60.40.1910">
    <property type="match status" value="1"/>
</dbReference>
<protein>
    <submittedName>
        <fullName evidence="2">Aminopeptidase M1-A</fullName>
    </submittedName>
</protein>
<dbReference type="GO" id="GO:0004177">
    <property type="term" value="F:aminopeptidase activity"/>
    <property type="evidence" value="ECO:0007669"/>
    <property type="project" value="UniProtKB-KW"/>
</dbReference>
<keyword evidence="2" id="KW-0031">Aminopeptidase</keyword>
<dbReference type="AlphaFoldDB" id="A0A3L6RPN9"/>
<feature type="domain" description="ERAP1-like C-terminal" evidence="1">
    <location>
        <begin position="35"/>
        <end position="83"/>
    </location>
</feature>
<dbReference type="OrthoDB" id="1749630at2759"/>
<evidence type="ECO:0000313" key="3">
    <source>
        <dbReference type="Proteomes" id="UP000275267"/>
    </source>
</evidence>
<keyword evidence="2" id="KW-0378">Hydrolase</keyword>
<evidence type="ECO:0000313" key="2">
    <source>
        <dbReference type="EMBL" id="RLN07017.1"/>
    </source>
</evidence>
<organism evidence="2 3">
    <name type="scientific">Panicum miliaceum</name>
    <name type="common">Proso millet</name>
    <name type="synonym">Broomcorn millet</name>
    <dbReference type="NCBI Taxonomy" id="4540"/>
    <lineage>
        <taxon>Eukaryota</taxon>
        <taxon>Viridiplantae</taxon>
        <taxon>Streptophyta</taxon>
        <taxon>Embryophyta</taxon>
        <taxon>Tracheophyta</taxon>
        <taxon>Spermatophyta</taxon>
        <taxon>Magnoliopsida</taxon>
        <taxon>Liliopsida</taxon>
        <taxon>Poales</taxon>
        <taxon>Poaceae</taxon>
        <taxon>PACMAD clade</taxon>
        <taxon>Panicoideae</taxon>
        <taxon>Panicodae</taxon>
        <taxon>Paniceae</taxon>
        <taxon>Panicinae</taxon>
        <taxon>Panicum</taxon>
        <taxon>Panicum sect. Panicum</taxon>
    </lineage>
</organism>
<sequence length="113" mass="12775">MDKTARLSCCKCETQGWKATTGAGLMECQKKDNFWIKLNVNQTSFYRVSYDEELASRLRYAVETNKLSAADRYGVLDDTYALYGWQTETSLNIAEMMAVAAPEELGDLKEVPN</sequence>
<gene>
    <name evidence="2" type="ORF">C2845_PM11G16840</name>
</gene>
<proteinExistence type="predicted"/>
<evidence type="ECO:0000259" key="1">
    <source>
        <dbReference type="Pfam" id="PF11838"/>
    </source>
</evidence>
<dbReference type="Pfam" id="PF11838">
    <property type="entry name" value="ERAP1_C"/>
    <property type="match status" value="1"/>
</dbReference>
<accession>A0A3L6RPN9</accession>
<comment type="caution">
    <text evidence="2">The sequence shown here is derived from an EMBL/GenBank/DDBJ whole genome shotgun (WGS) entry which is preliminary data.</text>
</comment>
<dbReference type="STRING" id="4540.A0A3L6RPN9"/>